<dbReference type="Proteomes" id="UP000566819">
    <property type="component" value="Unassembled WGS sequence"/>
</dbReference>
<keyword evidence="3" id="KW-1185">Reference proteome</keyword>
<evidence type="ECO:0000256" key="1">
    <source>
        <dbReference type="SAM" id="MobiDB-lite"/>
    </source>
</evidence>
<dbReference type="EMBL" id="JAAMPI010000010">
    <property type="protein sequence ID" value="KAF4637785.1"/>
    <property type="molecule type" value="Genomic_DNA"/>
</dbReference>
<sequence>MTNEVIDHSIECNNLLTNSGFIDLPVLEFSIVPAGWRLLLIAPSLLGKPSGSKCVFQTLDPTPYRLGALQSGFELYVQCWRSFAFFLITVALYVRCGEELEFLQSSLAVIGQKDLKKEQKDSILKANEADLHQELTRAGKEMVEIEHSLQQLTVDGGNENEESEQSRQELLQELKRQQAANTVFREMCEEALSRTVFERTGQKIKGVKATQDSSALAGFINTSGEELKINQDISDVTADNRSFAAAGVIKNINFSDLRPRHSLRAHHFVIELSISLDCTVPLSLSHSSPFLQNNKHQDYLSNLHTFLPPANIGFKTLLPAVVTDVYNNRHRPFPIPSQLLITPPLSSISCFLNYLSCFFIFYPLSPPPLVNLYQSSRSVTDHLLAHRASRLSMARLHHAEGFLSSSDETDSTADADTDNLFDSSDDETGTTSNSNTTSVVDEPDSDTDDDAVTITGDPEFLYESEGSLKG</sequence>
<feature type="region of interest" description="Disordered" evidence="1">
    <location>
        <begin position="404"/>
        <end position="470"/>
    </location>
</feature>
<feature type="compositionally biased region" description="Acidic residues" evidence="1">
    <location>
        <begin position="441"/>
        <end position="451"/>
    </location>
</feature>
<comment type="caution">
    <text evidence="2">The sequence shown here is derived from an EMBL/GenBank/DDBJ whole genome shotgun (WGS) entry which is preliminary data.</text>
</comment>
<reference evidence="2 3" key="1">
    <citation type="submission" date="2020-03" db="EMBL/GenBank/DDBJ databases">
        <title>Draft Genome Sequence of Cudoniella acicularis.</title>
        <authorList>
            <person name="Buettner E."/>
            <person name="Kellner H."/>
        </authorList>
    </citation>
    <scope>NUCLEOTIDE SEQUENCE [LARGE SCALE GENOMIC DNA]</scope>
    <source>
        <strain evidence="2 3">DSM 108380</strain>
    </source>
</reference>
<feature type="compositionally biased region" description="Low complexity" evidence="1">
    <location>
        <begin position="429"/>
        <end position="440"/>
    </location>
</feature>
<evidence type="ECO:0000313" key="2">
    <source>
        <dbReference type="EMBL" id="KAF4637785.1"/>
    </source>
</evidence>
<feature type="compositionally biased region" description="Acidic residues" evidence="1">
    <location>
        <begin position="407"/>
        <end position="428"/>
    </location>
</feature>
<name>A0A8H4WAJ2_9HELO</name>
<protein>
    <submittedName>
        <fullName evidence="2">Uncharacterized protein</fullName>
    </submittedName>
</protein>
<organism evidence="2 3">
    <name type="scientific">Cudoniella acicularis</name>
    <dbReference type="NCBI Taxonomy" id="354080"/>
    <lineage>
        <taxon>Eukaryota</taxon>
        <taxon>Fungi</taxon>
        <taxon>Dikarya</taxon>
        <taxon>Ascomycota</taxon>
        <taxon>Pezizomycotina</taxon>
        <taxon>Leotiomycetes</taxon>
        <taxon>Helotiales</taxon>
        <taxon>Tricladiaceae</taxon>
        <taxon>Cudoniella</taxon>
    </lineage>
</organism>
<dbReference type="AlphaFoldDB" id="A0A8H4WAJ2"/>
<dbReference type="OrthoDB" id="432483at2759"/>
<gene>
    <name evidence="2" type="ORF">G7Y89_g306</name>
</gene>
<proteinExistence type="predicted"/>
<accession>A0A8H4WAJ2</accession>
<evidence type="ECO:0000313" key="3">
    <source>
        <dbReference type="Proteomes" id="UP000566819"/>
    </source>
</evidence>